<dbReference type="InterPro" id="IPR036034">
    <property type="entry name" value="PDZ_sf"/>
</dbReference>
<dbReference type="GO" id="GO:0005737">
    <property type="term" value="C:cytoplasm"/>
    <property type="evidence" value="ECO:0007669"/>
    <property type="project" value="TreeGrafter"/>
</dbReference>
<dbReference type="EMBL" id="KQ030544">
    <property type="protein sequence ID" value="KJZ72659.1"/>
    <property type="molecule type" value="Genomic_DNA"/>
</dbReference>
<proteinExistence type="inferred from homology"/>
<evidence type="ECO:0000259" key="4">
    <source>
        <dbReference type="Pfam" id="PF17820"/>
    </source>
</evidence>
<gene>
    <name evidence="6" type="ORF">HIM_08018</name>
</gene>
<dbReference type="InterPro" id="IPR040815">
    <property type="entry name" value="Nas2_N"/>
</dbReference>
<dbReference type="GO" id="GO:0005634">
    <property type="term" value="C:nucleus"/>
    <property type="evidence" value="ECO:0007669"/>
    <property type="project" value="TreeGrafter"/>
</dbReference>
<evidence type="ECO:0000259" key="5">
    <source>
        <dbReference type="Pfam" id="PF18265"/>
    </source>
</evidence>
<feature type="domain" description="PDZ" evidence="4">
    <location>
        <begin position="139"/>
        <end position="188"/>
    </location>
</feature>
<dbReference type="PANTHER" id="PTHR12651">
    <property type="entry name" value="26S PROTEASOME NON-ATPASE REGULATORY SUBUNIT 9"/>
    <property type="match status" value="1"/>
</dbReference>
<keyword evidence="2" id="KW-0143">Chaperone</keyword>
<dbReference type="GO" id="GO:0070682">
    <property type="term" value="P:proteasome regulatory particle assembly"/>
    <property type="evidence" value="ECO:0007669"/>
    <property type="project" value="InterPro"/>
</dbReference>
<name>A0A0F8A3Y9_9HYPO</name>
<feature type="compositionally biased region" description="Polar residues" evidence="3">
    <location>
        <begin position="1"/>
        <end position="18"/>
    </location>
</feature>
<evidence type="ECO:0000256" key="2">
    <source>
        <dbReference type="ARBA" id="ARBA00023186"/>
    </source>
</evidence>
<comment type="similarity">
    <text evidence="1">Belongs to the proteasome subunit p27 family.</text>
</comment>
<dbReference type="Gene3D" id="6.10.140.1710">
    <property type="match status" value="1"/>
</dbReference>
<evidence type="ECO:0000313" key="6">
    <source>
        <dbReference type="EMBL" id="KJZ72659.1"/>
    </source>
</evidence>
<reference evidence="6 7" key="1">
    <citation type="journal article" date="2014" name="Genome Biol. Evol.">
        <title>Comparative genomics and transcriptomics analyses reveal divergent lifestyle features of nematode endoparasitic fungus Hirsutella minnesotensis.</title>
        <authorList>
            <person name="Lai Y."/>
            <person name="Liu K."/>
            <person name="Zhang X."/>
            <person name="Zhang X."/>
            <person name="Li K."/>
            <person name="Wang N."/>
            <person name="Shu C."/>
            <person name="Wu Y."/>
            <person name="Wang C."/>
            <person name="Bushley K.E."/>
            <person name="Xiang M."/>
            <person name="Liu X."/>
        </authorList>
    </citation>
    <scope>NUCLEOTIDE SEQUENCE [LARGE SCALE GENOMIC DNA]</scope>
    <source>
        <strain evidence="6 7">3608</strain>
    </source>
</reference>
<dbReference type="OrthoDB" id="72325at2759"/>
<dbReference type="Proteomes" id="UP000054481">
    <property type="component" value="Unassembled WGS sequence"/>
</dbReference>
<dbReference type="PANTHER" id="PTHR12651:SF1">
    <property type="entry name" value="26S PROTEASOME NON-ATPASE REGULATORY SUBUNIT 9"/>
    <property type="match status" value="1"/>
</dbReference>
<keyword evidence="7" id="KW-1185">Reference proteome</keyword>
<dbReference type="InterPro" id="IPR035269">
    <property type="entry name" value="PSMD9"/>
</dbReference>
<accession>A0A0F8A3Y9</accession>
<evidence type="ECO:0008006" key="8">
    <source>
        <dbReference type="Google" id="ProtNLM"/>
    </source>
</evidence>
<feature type="region of interest" description="Disordered" evidence="3">
    <location>
        <begin position="1"/>
        <end position="22"/>
    </location>
</feature>
<sequence length="321" mass="35078">MNTLHAPTVPSGPTSTAAPVNGHAGRASFAELQQKKDSLEEELKALGAVLDSHGVNMDTPLLTRDGFPRSDIDVAQIRTTRARIIRLRNDHKQHMEAIAEFLHQHFANVEETQPTLGSDSLMPLADSESSNVAEAFARVNSVASGSPAERAGLKAGDEIRTFGYVDKSNHDNLKRVAECVQGNEGQAKSRLCDKVRVRMFARRSLLPKRASWAIRLQDGEQTSVKASLSVQYGQEVAIGYNAEEGIRNRLGRQSRNSLSRNLGGQERRYCRREIAILLAPAKTARTSLLAYCKGAEAARCETTMPRLAITSNKVCAAQSKS</sequence>
<organism evidence="6 7">
    <name type="scientific">Hirsutella minnesotensis 3608</name>
    <dbReference type="NCBI Taxonomy" id="1043627"/>
    <lineage>
        <taxon>Eukaryota</taxon>
        <taxon>Fungi</taxon>
        <taxon>Dikarya</taxon>
        <taxon>Ascomycota</taxon>
        <taxon>Pezizomycotina</taxon>
        <taxon>Sordariomycetes</taxon>
        <taxon>Hypocreomycetidae</taxon>
        <taxon>Hypocreales</taxon>
        <taxon>Ophiocordycipitaceae</taxon>
        <taxon>Hirsutella</taxon>
    </lineage>
</organism>
<evidence type="ECO:0000256" key="1">
    <source>
        <dbReference type="ARBA" id="ARBA00005256"/>
    </source>
</evidence>
<dbReference type="InterPro" id="IPR041489">
    <property type="entry name" value="PDZ_6"/>
</dbReference>
<dbReference type="Gene3D" id="2.30.42.10">
    <property type="match status" value="1"/>
</dbReference>
<dbReference type="SUPFAM" id="SSF50156">
    <property type="entry name" value="PDZ domain-like"/>
    <property type="match status" value="1"/>
</dbReference>
<dbReference type="AlphaFoldDB" id="A0A0F8A3Y9"/>
<protein>
    <recommendedName>
        <fullName evidence="8">26S proteasome non-ATPase regulatory subunit 9</fullName>
    </recommendedName>
</protein>
<dbReference type="Pfam" id="PF18265">
    <property type="entry name" value="Nas2_N"/>
    <property type="match status" value="1"/>
</dbReference>
<evidence type="ECO:0000313" key="7">
    <source>
        <dbReference type="Proteomes" id="UP000054481"/>
    </source>
</evidence>
<dbReference type="Pfam" id="PF17820">
    <property type="entry name" value="PDZ_6"/>
    <property type="match status" value="1"/>
</dbReference>
<evidence type="ECO:0000256" key="3">
    <source>
        <dbReference type="SAM" id="MobiDB-lite"/>
    </source>
</evidence>
<feature type="domain" description="Nas2 N-terminal" evidence="5">
    <location>
        <begin position="30"/>
        <end position="107"/>
    </location>
</feature>